<evidence type="ECO:0000256" key="7">
    <source>
        <dbReference type="SAM" id="MobiDB-lite"/>
    </source>
</evidence>
<evidence type="ECO:0000313" key="12">
    <source>
        <dbReference type="Proteomes" id="UP000218944"/>
    </source>
</evidence>
<dbReference type="SMART" id="SM00823">
    <property type="entry name" value="PKS_PP"/>
    <property type="match status" value="1"/>
</dbReference>
<dbReference type="Gene3D" id="3.30.70.3290">
    <property type="match status" value="1"/>
</dbReference>
<dbReference type="InterPro" id="IPR014043">
    <property type="entry name" value="Acyl_transferase_dom"/>
</dbReference>
<comment type="caution">
    <text evidence="11">The sequence shown here is derived from an EMBL/GenBank/DDBJ whole genome shotgun (WGS) entry which is preliminary data.</text>
</comment>
<dbReference type="InterPro" id="IPR049552">
    <property type="entry name" value="PKS_DH_N"/>
</dbReference>
<dbReference type="EMBL" id="NSJV01000558">
    <property type="protein sequence ID" value="PAU45552.1"/>
    <property type="molecule type" value="Genomic_DNA"/>
</dbReference>
<dbReference type="Gene3D" id="3.40.47.10">
    <property type="match status" value="1"/>
</dbReference>
<dbReference type="InterPro" id="IPR009081">
    <property type="entry name" value="PP-bd_ACP"/>
</dbReference>
<feature type="domain" description="Ketosynthase family 3 (KS3)" evidence="9">
    <location>
        <begin position="28"/>
        <end position="456"/>
    </location>
</feature>
<organism evidence="11 12">
    <name type="scientific">Streptomyces albireticuli</name>
    <dbReference type="NCBI Taxonomy" id="1940"/>
    <lineage>
        <taxon>Bacteria</taxon>
        <taxon>Bacillati</taxon>
        <taxon>Actinomycetota</taxon>
        <taxon>Actinomycetes</taxon>
        <taxon>Kitasatosporales</taxon>
        <taxon>Streptomycetaceae</taxon>
        <taxon>Streptomyces</taxon>
    </lineage>
</organism>
<feature type="region of interest" description="Disordered" evidence="7">
    <location>
        <begin position="1210"/>
        <end position="1229"/>
    </location>
</feature>
<keyword evidence="2" id="KW-0596">Phosphopantetheine</keyword>
<feature type="active site" description="Proton donor; for dehydratase activity" evidence="6">
    <location>
        <position position="1125"/>
    </location>
</feature>
<dbReference type="InterPro" id="IPR049900">
    <property type="entry name" value="PKS_mFAS_DH"/>
</dbReference>
<reference evidence="11 12" key="1">
    <citation type="submission" date="2017-08" db="EMBL/GenBank/DDBJ databases">
        <title>Genome sequence of Streptomyces albireticuli NRRL B-1670.</title>
        <authorList>
            <person name="Graham D.E."/>
            <person name="Mahan K.M."/>
            <person name="Klingeman D.M."/>
            <person name="Hettich R.L."/>
            <person name="Parry R.J."/>
            <person name="Spain J.C."/>
        </authorList>
    </citation>
    <scope>NUCLEOTIDE SEQUENCE [LARGE SCALE GENOMIC DNA]</scope>
    <source>
        <strain evidence="11 12">NRRL B-1670</strain>
    </source>
</reference>
<dbReference type="GO" id="GO:0033068">
    <property type="term" value="P:macrolide biosynthetic process"/>
    <property type="evidence" value="ECO:0007669"/>
    <property type="project" value="UniProtKB-ARBA"/>
</dbReference>
<dbReference type="PROSITE" id="PS50075">
    <property type="entry name" value="CARRIER"/>
    <property type="match status" value="1"/>
</dbReference>
<dbReference type="SUPFAM" id="SSF52151">
    <property type="entry name" value="FabD/lysophospholipase-like"/>
    <property type="match status" value="1"/>
</dbReference>
<evidence type="ECO:0000313" key="11">
    <source>
        <dbReference type="EMBL" id="PAU45552.1"/>
    </source>
</evidence>
<feature type="region of interest" description="C-terminal hotdog fold" evidence="6">
    <location>
        <begin position="1062"/>
        <end position="1208"/>
    </location>
</feature>
<feature type="region of interest" description="N-terminal hotdog fold" evidence="6">
    <location>
        <begin position="920"/>
        <end position="1048"/>
    </location>
</feature>
<dbReference type="Pfam" id="PF16197">
    <property type="entry name" value="KAsynt_C_assoc"/>
    <property type="match status" value="1"/>
</dbReference>
<dbReference type="InterPro" id="IPR016039">
    <property type="entry name" value="Thiolase-like"/>
</dbReference>
<dbReference type="InterPro" id="IPR020807">
    <property type="entry name" value="PKS_DH"/>
</dbReference>
<dbReference type="PANTHER" id="PTHR43775">
    <property type="entry name" value="FATTY ACID SYNTHASE"/>
    <property type="match status" value="1"/>
</dbReference>
<keyword evidence="3" id="KW-0597">Phosphoprotein</keyword>
<dbReference type="InterPro" id="IPR036736">
    <property type="entry name" value="ACP-like_sf"/>
</dbReference>
<evidence type="ECO:0000256" key="2">
    <source>
        <dbReference type="ARBA" id="ARBA00022450"/>
    </source>
</evidence>
<dbReference type="InterPro" id="IPR050091">
    <property type="entry name" value="PKS_NRPS_Biosynth_Enz"/>
</dbReference>
<dbReference type="Pfam" id="PF00550">
    <property type="entry name" value="PP-binding"/>
    <property type="match status" value="1"/>
</dbReference>
<keyword evidence="4" id="KW-0808">Transferase</keyword>
<feature type="region of interest" description="Disordered" evidence="7">
    <location>
        <begin position="907"/>
        <end position="936"/>
    </location>
</feature>
<feature type="domain" description="Carrier" evidence="8">
    <location>
        <begin position="1249"/>
        <end position="1325"/>
    </location>
</feature>
<gene>
    <name evidence="11" type="ORF">CK936_29005</name>
</gene>
<dbReference type="Pfam" id="PF00698">
    <property type="entry name" value="Acyl_transf_1"/>
    <property type="match status" value="1"/>
</dbReference>
<proteinExistence type="predicted"/>
<dbReference type="SUPFAM" id="SSF55048">
    <property type="entry name" value="Probable ACP-binding domain of malonyl-CoA ACP transacylase"/>
    <property type="match status" value="1"/>
</dbReference>
<dbReference type="CDD" id="cd00833">
    <property type="entry name" value="PKS"/>
    <property type="match status" value="1"/>
</dbReference>
<dbReference type="InterPro" id="IPR016035">
    <property type="entry name" value="Acyl_Trfase/lysoPLipase"/>
</dbReference>
<dbReference type="InterPro" id="IPR020806">
    <property type="entry name" value="PKS_PP-bd"/>
</dbReference>
<keyword evidence="12" id="KW-1185">Reference proteome</keyword>
<dbReference type="PROSITE" id="PS52019">
    <property type="entry name" value="PKS_MFAS_DH"/>
    <property type="match status" value="1"/>
</dbReference>
<name>A0A2A2D2L1_9ACTN</name>
<protein>
    <submittedName>
        <fullName evidence="11">Uncharacterized protein</fullName>
    </submittedName>
</protein>
<dbReference type="PANTHER" id="PTHR43775:SF37">
    <property type="entry name" value="SI:DKEY-61P9.11"/>
    <property type="match status" value="1"/>
</dbReference>
<dbReference type="InterPro" id="IPR014030">
    <property type="entry name" value="Ketoacyl_synth_N"/>
</dbReference>
<dbReference type="InterPro" id="IPR014031">
    <property type="entry name" value="Ketoacyl_synth_C"/>
</dbReference>
<dbReference type="InterPro" id="IPR001227">
    <property type="entry name" value="Ac_transferase_dom_sf"/>
</dbReference>
<dbReference type="FunFam" id="3.40.47.10:FF:000019">
    <property type="entry name" value="Polyketide synthase type I"/>
    <property type="match status" value="1"/>
</dbReference>
<feature type="region of interest" description="Disordered" evidence="7">
    <location>
        <begin position="1"/>
        <end position="24"/>
    </location>
</feature>
<dbReference type="Gene3D" id="3.10.129.110">
    <property type="entry name" value="Polyketide synthase dehydratase"/>
    <property type="match status" value="1"/>
</dbReference>
<evidence type="ECO:0000256" key="3">
    <source>
        <dbReference type="ARBA" id="ARBA00022553"/>
    </source>
</evidence>
<dbReference type="Pfam" id="PF00109">
    <property type="entry name" value="ketoacyl-synt"/>
    <property type="match status" value="1"/>
</dbReference>
<comment type="pathway">
    <text evidence="1">Antibiotic biosynthesis.</text>
</comment>
<dbReference type="SMR" id="A0A2A2D2L1"/>
<evidence type="ECO:0000259" key="9">
    <source>
        <dbReference type="PROSITE" id="PS52004"/>
    </source>
</evidence>
<evidence type="ECO:0000256" key="6">
    <source>
        <dbReference type="PROSITE-ProRule" id="PRU01363"/>
    </source>
</evidence>
<dbReference type="InterPro" id="IPR032821">
    <property type="entry name" value="PKS_assoc"/>
</dbReference>
<dbReference type="SMART" id="SM00827">
    <property type="entry name" value="PKS_AT"/>
    <property type="match status" value="1"/>
</dbReference>
<dbReference type="Gene3D" id="3.40.366.10">
    <property type="entry name" value="Malonyl-Coenzyme A Acyl Carrier Protein, domain 2"/>
    <property type="match status" value="1"/>
</dbReference>
<dbReference type="InterPro" id="IPR016036">
    <property type="entry name" value="Malonyl_transacylase_ACP-bd"/>
</dbReference>
<dbReference type="SUPFAM" id="SSF53901">
    <property type="entry name" value="Thiolase-like"/>
    <property type="match status" value="1"/>
</dbReference>
<sequence>MAVPGRAPVPALTTASPPPPGGEVGMDAEPIALVGIGCTLPGRVHGLNDIHTVLREGRDCVEEIPSSRWDVDELYDPDPLALGKTYVRHGGFVDDVDLFDAAFFGISDAEAARMDPQQRLLLQTVWHALEHAGQNPDEIRGSDTGVFLAMMNSNNYAFLKHDAGGLTGITAYDSMADEISISAGRIAHFLDLKGPCLTVDTACSGSLTALHLARQSILTGECDSAVVAGVNLILSPDVHVSFCKLGLFSRAGQCRAFDAKADGYVRSEGCVAALVRRESLAEERGDPILASVLGTAINHDGHTPALTAPNGRTQEQVIRTVLSRTGVDPAGVGYVEAHGTGTPVGDPIEMNAIAGAYGHARTADRPLYVGSVKSNFGHTEAAAGLLGVIKAALSLHHETIYPSLHLDRLNPKIDLKGAAVEVPGEPVPWPRGDTPRLAAVNSFGYSGTNAHAILREAPRARLGAGDTARPRPAELLVLSAKSPESLDGLADRWADYLSRADQETLPAAVFTAAGRAAHRHRLAVTGRGALGIANDLRLWRTRRTPPSVLSGHPAKPARTAFVFTGQGVQYPGMSRELHDSEPVFADAVERCAEVLDTELPVPLRRLLFEEPSPEVLDDTRLAQPALFAVEYGLATLLRSWGVVPDAVVGHSIGEVVAACVAGMLPLEDAARFSALRGRLMGELPRDGVMLAVAAPPETVRGWVSGREADVSVAAVNGPRAVVVSGRAEAVDEVARLAGAAGVRTTRLRTSHAFHSPLMDPALPELGKAAAALRPAAPVLPVLSNVTGEPLTGAEGPEYWSQQLRRPVLFHDSMRAVAALDCTVVVEIGPHPALRAHIPEAFGATGVTVIPTLSRDRKDVRNLLAAAGALFTAGAAIDLPALYRGPRHRRTSSAPLYPFRRDRYWLTDTPDAGRREPAEPAPRRRSPAPEAPAEPEPAARIVHRHEVRAGTPWVDHRILGSTVFPATAYLGLAVDAYASVNGHGSAPVELTDVGFVRPLLLAPTGTSSVQIGLEGDGPATDGRFRFAVAGGEGTPRYCQGKVGPAPRQDSAATRPEELRAAMPTELAPGRLYGLLREDGMEYGASFSTVREVWLDEAAGQALGRITAAPDGASRVGHEHGFATMLDGCLHLTAAAARDGAAKGTYIPVGVGRMVLRGALPDQVWGHVRLRTNDSGTAFTARLRVLDDTGNILAEMEDVEFRRVASLTDTSAVPAAPAGDRARESGDSRRELRERIEPLTAEERRQAVIGWLTDEIIDTLGRMSAELAVDIHHLDPSLALLEIGLDSLSITELQRRIQEKLDFRFKAMEALEYQSIEELAEYLVQRVILAEPADAATAPTDS</sequence>
<evidence type="ECO:0000256" key="1">
    <source>
        <dbReference type="ARBA" id="ARBA00004792"/>
    </source>
</evidence>
<dbReference type="GO" id="GO:0004312">
    <property type="term" value="F:fatty acid synthase activity"/>
    <property type="evidence" value="ECO:0007669"/>
    <property type="project" value="TreeGrafter"/>
</dbReference>
<evidence type="ECO:0000259" key="10">
    <source>
        <dbReference type="PROSITE" id="PS52019"/>
    </source>
</evidence>
<dbReference type="Pfam" id="PF14765">
    <property type="entry name" value="PS-DH"/>
    <property type="match status" value="1"/>
</dbReference>
<dbReference type="SMART" id="SM00826">
    <property type="entry name" value="PKS_DH"/>
    <property type="match status" value="1"/>
</dbReference>
<feature type="domain" description="PKS/mFAS DH" evidence="10">
    <location>
        <begin position="920"/>
        <end position="1208"/>
    </location>
</feature>
<keyword evidence="5" id="KW-0045">Antibiotic biosynthesis</keyword>
<dbReference type="InterPro" id="IPR020841">
    <property type="entry name" value="PKS_Beta-ketoAc_synthase_dom"/>
</dbReference>
<dbReference type="Gene3D" id="1.10.1200.10">
    <property type="entry name" value="ACP-like"/>
    <property type="match status" value="1"/>
</dbReference>
<accession>A0A2A2D2L1</accession>
<dbReference type="RefSeq" id="WP_095583909.1">
    <property type="nucleotide sequence ID" value="NZ_JAJQQS010000019.1"/>
</dbReference>
<dbReference type="InterPro" id="IPR049551">
    <property type="entry name" value="PKS_DH_C"/>
</dbReference>
<evidence type="ECO:0000259" key="8">
    <source>
        <dbReference type="PROSITE" id="PS50075"/>
    </source>
</evidence>
<feature type="active site" description="Proton acceptor; for dehydratase activity" evidence="6">
    <location>
        <position position="955"/>
    </location>
</feature>
<dbReference type="Pfam" id="PF21089">
    <property type="entry name" value="PKS_DH_N"/>
    <property type="match status" value="1"/>
</dbReference>
<dbReference type="SUPFAM" id="SSF47336">
    <property type="entry name" value="ACP-like"/>
    <property type="match status" value="1"/>
</dbReference>
<dbReference type="PROSITE" id="PS52004">
    <property type="entry name" value="KS3_2"/>
    <property type="match status" value="1"/>
</dbReference>
<feature type="compositionally biased region" description="Basic and acidic residues" evidence="7">
    <location>
        <begin position="1218"/>
        <end position="1229"/>
    </location>
</feature>
<evidence type="ECO:0000256" key="5">
    <source>
        <dbReference type="ARBA" id="ARBA00023194"/>
    </source>
</evidence>
<dbReference type="Proteomes" id="UP000218944">
    <property type="component" value="Unassembled WGS sequence"/>
</dbReference>
<dbReference type="SMART" id="SM00825">
    <property type="entry name" value="PKS_KS"/>
    <property type="match status" value="1"/>
</dbReference>
<dbReference type="GO" id="GO:0031177">
    <property type="term" value="F:phosphopantetheine binding"/>
    <property type="evidence" value="ECO:0007669"/>
    <property type="project" value="InterPro"/>
</dbReference>
<dbReference type="GO" id="GO:0006633">
    <property type="term" value="P:fatty acid biosynthetic process"/>
    <property type="evidence" value="ECO:0007669"/>
    <property type="project" value="TreeGrafter"/>
</dbReference>
<dbReference type="InterPro" id="IPR042104">
    <property type="entry name" value="PKS_dehydratase_sf"/>
</dbReference>
<feature type="compositionally biased region" description="Basic and acidic residues" evidence="7">
    <location>
        <begin position="907"/>
        <end position="921"/>
    </location>
</feature>
<evidence type="ECO:0000256" key="4">
    <source>
        <dbReference type="ARBA" id="ARBA00022679"/>
    </source>
</evidence>
<dbReference type="Pfam" id="PF02801">
    <property type="entry name" value="Ketoacyl-synt_C"/>
    <property type="match status" value="1"/>
</dbReference>